<keyword evidence="2" id="KW-1185">Reference proteome</keyword>
<dbReference type="OrthoDB" id="3360929at2"/>
<dbReference type="KEGG" id="nsn:EXE58_06050"/>
<sequence>MSKNKTRERNKFGMNTNVMARAAADGRRRLVRTLQGSTGVLAGYGVLGLNPWLPESREQAALWANTDEQALAAAQLFVADASMVSLIDAAAPTMPDQPLRATDIPTGPEPGVLWFETPLPDRSDIAPHAPIQALAWQTLPAGHPLLRDGRGASVVLTAWVRTNDFAEAIGNAAPDDAPRLTPFTTVAWEVDTLIGTVHGEVPVDAGSVPLFFQRVAAAFWTLLSQPTVTSSRREQPLSSSDRRRHRRAGVVDPSAGVRVITLATQQRAESGGTGRALVNRHIVRGHWRRQWYASLEEHRHVWIHAFVKGPAGAPLLGGERVFAARGSSRSATVA</sequence>
<reference evidence="1 2" key="1">
    <citation type="submission" date="2019-03" db="EMBL/GenBank/DDBJ databases">
        <title>Three New Species of Nocardioides, Nocardioides euryhalodurans sp. nov., Nocardioides seonyuensis sp. nov. and Nocardioides eburneoflavus sp. nov. Iolated from Soil.</title>
        <authorList>
            <person name="Roh S.G."/>
            <person name="Lee C."/>
            <person name="Kim M.-K."/>
            <person name="Kim S.B."/>
        </authorList>
    </citation>
    <scope>NUCLEOTIDE SEQUENCE [LARGE SCALE GENOMIC DNA]</scope>
    <source>
        <strain evidence="1 2">MMS17-SY207-3</strain>
    </source>
</reference>
<dbReference type="RefSeq" id="WP_135267026.1">
    <property type="nucleotide sequence ID" value="NZ_CP038436.1"/>
</dbReference>
<accession>A0A4P7IDA9</accession>
<dbReference type="EMBL" id="CP038436">
    <property type="protein sequence ID" value="QBX55058.1"/>
    <property type="molecule type" value="Genomic_DNA"/>
</dbReference>
<protein>
    <submittedName>
        <fullName evidence="1">Uncharacterized protein</fullName>
    </submittedName>
</protein>
<dbReference type="AlphaFoldDB" id="A0A4P7IDA9"/>
<proteinExistence type="predicted"/>
<organism evidence="1 2">
    <name type="scientific">Nocardioides seonyuensis</name>
    <dbReference type="NCBI Taxonomy" id="2518371"/>
    <lineage>
        <taxon>Bacteria</taxon>
        <taxon>Bacillati</taxon>
        <taxon>Actinomycetota</taxon>
        <taxon>Actinomycetes</taxon>
        <taxon>Propionibacteriales</taxon>
        <taxon>Nocardioidaceae</taxon>
        <taxon>Nocardioides</taxon>
    </lineage>
</organism>
<gene>
    <name evidence="1" type="ORF">EXE58_06050</name>
</gene>
<evidence type="ECO:0000313" key="2">
    <source>
        <dbReference type="Proteomes" id="UP000294853"/>
    </source>
</evidence>
<evidence type="ECO:0000313" key="1">
    <source>
        <dbReference type="EMBL" id="QBX55058.1"/>
    </source>
</evidence>
<name>A0A4P7IDA9_9ACTN</name>
<dbReference type="Proteomes" id="UP000294853">
    <property type="component" value="Chromosome"/>
</dbReference>